<proteinExistence type="predicted"/>
<dbReference type="SUPFAM" id="SSF53448">
    <property type="entry name" value="Nucleotide-diphospho-sugar transferases"/>
    <property type="match status" value="1"/>
</dbReference>
<accession>A0A3Q8CMB2</accession>
<reference evidence="2 3" key="1">
    <citation type="submission" date="2016-11" db="EMBL/GenBank/DDBJ databases">
        <title>Interaction between Lactobacillus species and yeast in water kefir.</title>
        <authorList>
            <person name="Behr J."/>
            <person name="Xu D."/>
            <person name="Vogel R.F."/>
        </authorList>
    </citation>
    <scope>NUCLEOTIDE SEQUENCE [LARGE SCALE GENOMIC DNA]</scope>
    <source>
        <strain evidence="2 3">TMW 1.1827</strain>
    </source>
</reference>
<sequence>MIPKIIHYCWFGSKELPIEYQQYLKGWQEKCPDYKIIRWDETNYDVQQNRYMAQAAAKGKWGFVSDYLSFDVIYRFGGIYLDTDVELVKNFDDILTYQAFMGFEENEQGYSVAPGLGFGAQKHDPTILKLRQMYDGVDFITPEGKLNTLTIPAYTTNFLLKQGLQPNNQLQTVAGVRIFPTDYFAPMDFLTGEIKLTANSHSIHHYSATWQDPVNLRHIKIIRQVNRRFGKKWGMRINWILRANWAVVRRIRAVFNQN</sequence>
<organism evidence="2 3">
    <name type="scientific">Liquorilactobacillus nagelii</name>
    <dbReference type="NCBI Taxonomy" id="82688"/>
    <lineage>
        <taxon>Bacteria</taxon>
        <taxon>Bacillati</taxon>
        <taxon>Bacillota</taxon>
        <taxon>Bacilli</taxon>
        <taxon>Lactobacillales</taxon>
        <taxon>Lactobacillaceae</taxon>
        <taxon>Liquorilactobacillus</taxon>
    </lineage>
</organism>
<evidence type="ECO:0000313" key="2">
    <source>
        <dbReference type="EMBL" id="AUJ32226.1"/>
    </source>
</evidence>
<dbReference type="EMBL" id="CP018180">
    <property type="protein sequence ID" value="AUJ32226.1"/>
    <property type="molecule type" value="Genomic_DNA"/>
</dbReference>
<dbReference type="PANTHER" id="PTHR32385:SF15">
    <property type="entry name" value="INOSITOL PHOSPHOCERAMIDE MANNOSYLTRANSFERASE 1"/>
    <property type="match status" value="1"/>
</dbReference>
<protein>
    <submittedName>
        <fullName evidence="2">Glycosyl transferase</fullName>
    </submittedName>
</protein>
<dbReference type="Proteomes" id="UP000324497">
    <property type="component" value="Chromosome"/>
</dbReference>
<keyword evidence="3" id="KW-1185">Reference proteome</keyword>
<dbReference type="AlphaFoldDB" id="A0A3Q8CMB2"/>
<dbReference type="GO" id="GO:0000030">
    <property type="term" value="F:mannosyltransferase activity"/>
    <property type="evidence" value="ECO:0007669"/>
    <property type="project" value="TreeGrafter"/>
</dbReference>
<dbReference type="Gene3D" id="3.90.550.20">
    <property type="match status" value="1"/>
</dbReference>
<dbReference type="InterPro" id="IPR051706">
    <property type="entry name" value="Glycosyltransferase_domain"/>
</dbReference>
<gene>
    <name evidence="2" type="ORF">BSQ50_06450</name>
</gene>
<keyword evidence="1 2" id="KW-0808">Transferase</keyword>
<name>A0A3Q8CMB2_9LACO</name>
<dbReference type="GO" id="GO:0051999">
    <property type="term" value="P:mannosyl-inositol phosphorylceramide biosynthetic process"/>
    <property type="evidence" value="ECO:0007669"/>
    <property type="project" value="TreeGrafter"/>
</dbReference>
<evidence type="ECO:0000313" key="3">
    <source>
        <dbReference type="Proteomes" id="UP000324497"/>
    </source>
</evidence>
<dbReference type="PANTHER" id="PTHR32385">
    <property type="entry name" value="MANNOSYL PHOSPHORYLINOSITOL CERAMIDE SYNTHASE"/>
    <property type="match status" value="1"/>
</dbReference>
<dbReference type="KEGG" id="lng:BSQ50_06450"/>
<dbReference type="GO" id="GO:0016020">
    <property type="term" value="C:membrane"/>
    <property type="evidence" value="ECO:0007669"/>
    <property type="project" value="GOC"/>
</dbReference>
<dbReference type="Pfam" id="PF04488">
    <property type="entry name" value="Gly_transf_sug"/>
    <property type="match status" value="1"/>
</dbReference>
<evidence type="ECO:0000256" key="1">
    <source>
        <dbReference type="ARBA" id="ARBA00022679"/>
    </source>
</evidence>
<dbReference type="InterPro" id="IPR007577">
    <property type="entry name" value="GlycoTrfase_DXD_sugar-bd_CS"/>
</dbReference>
<dbReference type="RefSeq" id="WP_148126767.1">
    <property type="nucleotide sequence ID" value="NZ_JAGPZD010000002.1"/>
</dbReference>
<dbReference type="InterPro" id="IPR029044">
    <property type="entry name" value="Nucleotide-diphossugar_trans"/>
</dbReference>